<evidence type="ECO:0000256" key="2">
    <source>
        <dbReference type="ARBA" id="ARBA00022729"/>
    </source>
</evidence>
<evidence type="ECO:0000256" key="4">
    <source>
        <dbReference type="ARBA" id="ARBA00023157"/>
    </source>
</evidence>
<gene>
    <name evidence="8" type="primary">lin-12</name>
    <name evidence="8" type="ORF">EYF80_060252</name>
</gene>
<dbReference type="InterPro" id="IPR001881">
    <property type="entry name" value="EGF-like_Ca-bd_dom"/>
</dbReference>
<accession>A0A4Z2ELC5</accession>
<reference evidence="8 9" key="1">
    <citation type="submission" date="2019-03" db="EMBL/GenBank/DDBJ databases">
        <title>First draft genome of Liparis tanakae, snailfish: a comprehensive survey of snailfish specific genes.</title>
        <authorList>
            <person name="Kim W."/>
            <person name="Song I."/>
            <person name="Jeong J.-H."/>
            <person name="Kim D."/>
            <person name="Kim S."/>
            <person name="Ryu S."/>
            <person name="Song J.Y."/>
            <person name="Lee S.K."/>
        </authorList>
    </citation>
    <scope>NUCLEOTIDE SEQUENCE [LARGE SCALE GENOMIC DNA]</scope>
    <source>
        <tissue evidence="8">Muscle</tissue>
    </source>
</reference>
<keyword evidence="2" id="KW-0732">Signal</keyword>
<keyword evidence="3" id="KW-0677">Repeat</keyword>
<evidence type="ECO:0000256" key="1">
    <source>
        <dbReference type="ARBA" id="ARBA00022536"/>
    </source>
</evidence>
<dbReference type="SUPFAM" id="SSF57196">
    <property type="entry name" value="EGF/Laminin"/>
    <property type="match status" value="1"/>
</dbReference>
<dbReference type="OrthoDB" id="6130531at2759"/>
<feature type="region of interest" description="Disordered" evidence="6">
    <location>
        <begin position="1"/>
        <end position="34"/>
    </location>
</feature>
<dbReference type="CDD" id="cd00054">
    <property type="entry name" value="EGF_CA"/>
    <property type="match status" value="1"/>
</dbReference>
<dbReference type="FunFam" id="2.10.25.10:FF:000066">
    <property type="entry name" value="FAT atypical cadherin 4"/>
    <property type="match status" value="1"/>
</dbReference>
<sequence>MSPRSHFYSGRQDAAGEPQSGNRRRRKKAGGGTGNTRLCSSGPCVSNATCIETGEGGYLCICPHGYAGDHCLLKRGACLTNSVCNRDRDVKLEERSAGLLQRSPPLHPSEVRDSRGLGEADTALQTPFPRVGPLRGCMPCYWFKGHI</sequence>
<dbReference type="Gene3D" id="2.10.25.10">
    <property type="entry name" value="Laminin"/>
    <property type="match status" value="1"/>
</dbReference>
<dbReference type="SMART" id="SM00181">
    <property type="entry name" value="EGF"/>
    <property type="match status" value="1"/>
</dbReference>
<feature type="domain" description="EGF-like" evidence="7">
    <location>
        <begin position="35"/>
        <end position="72"/>
    </location>
</feature>
<organism evidence="8 9">
    <name type="scientific">Liparis tanakae</name>
    <name type="common">Tanaka's snailfish</name>
    <dbReference type="NCBI Taxonomy" id="230148"/>
    <lineage>
        <taxon>Eukaryota</taxon>
        <taxon>Metazoa</taxon>
        <taxon>Chordata</taxon>
        <taxon>Craniata</taxon>
        <taxon>Vertebrata</taxon>
        <taxon>Euteleostomi</taxon>
        <taxon>Actinopterygii</taxon>
        <taxon>Neopterygii</taxon>
        <taxon>Teleostei</taxon>
        <taxon>Neoteleostei</taxon>
        <taxon>Acanthomorphata</taxon>
        <taxon>Eupercaria</taxon>
        <taxon>Perciformes</taxon>
        <taxon>Cottioidei</taxon>
        <taxon>Cottales</taxon>
        <taxon>Liparidae</taxon>
        <taxon>Liparis</taxon>
    </lineage>
</organism>
<evidence type="ECO:0000313" key="8">
    <source>
        <dbReference type="EMBL" id="TNN29599.1"/>
    </source>
</evidence>
<dbReference type="GO" id="GO:0005509">
    <property type="term" value="F:calcium ion binding"/>
    <property type="evidence" value="ECO:0007669"/>
    <property type="project" value="InterPro"/>
</dbReference>
<keyword evidence="9" id="KW-1185">Reference proteome</keyword>
<keyword evidence="4 5" id="KW-1015">Disulfide bond</keyword>
<dbReference type="SMART" id="SM00179">
    <property type="entry name" value="EGF_CA"/>
    <property type="match status" value="1"/>
</dbReference>
<dbReference type="PROSITE" id="PS01186">
    <property type="entry name" value="EGF_2"/>
    <property type="match status" value="1"/>
</dbReference>
<comment type="caution">
    <text evidence="5">Lacks conserved residue(s) required for the propagation of feature annotation.</text>
</comment>
<evidence type="ECO:0000256" key="6">
    <source>
        <dbReference type="SAM" id="MobiDB-lite"/>
    </source>
</evidence>
<dbReference type="AlphaFoldDB" id="A0A4Z2ELC5"/>
<comment type="caution">
    <text evidence="8">The sequence shown here is derived from an EMBL/GenBank/DDBJ whole genome shotgun (WGS) entry which is preliminary data.</text>
</comment>
<dbReference type="Proteomes" id="UP000314294">
    <property type="component" value="Unassembled WGS sequence"/>
</dbReference>
<evidence type="ECO:0000256" key="3">
    <source>
        <dbReference type="ARBA" id="ARBA00022737"/>
    </source>
</evidence>
<evidence type="ECO:0000256" key="5">
    <source>
        <dbReference type="PROSITE-ProRule" id="PRU00076"/>
    </source>
</evidence>
<name>A0A4Z2ELC5_9TELE</name>
<protein>
    <submittedName>
        <fullName evidence="8">Protein lin-12</fullName>
    </submittedName>
</protein>
<dbReference type="Pfam" id="PF00008">
    <property type="entry name" value="EGF"/>
    <property type="match status" value="1"/>
</dbReference>
<feature type="disulfide bond" evidence="5">
    <location>
        <begin position="62"/>
        <end position="71"/>
    </location>
</feature>
<dbReference type="EMBL" id="SRLO01005449">
    <property type="protein sequence ID" value="TNN29599.1"/>
    <property type="molecule type" value="Genomic_DNA"/>
</dbReference>
<evidence type="ECO:0000259" key="7">
    <source>
        <dbReference type="PROSITE" id="PS50026"/>
    </source>
</evidence>
<dbReference type="PROSITE" id="PS50026">
    <property type="entry name" value="EGF_3"/>
    <property type="match status" value="1"/>
</dbReference>
<dbReference type="InterPro" id="IPR000742">
    <property type="entry name" value="EGF"/>
</dbReference>
<keyword evidence="1 5" id="KW-0245">EGF-like domain</keyword>
<evidence type="ECO:0000313" key="9">
    <source>
        <dbReference type="Proteomes" id="UP000314294"/>
    </source>
</evidence>
<dbReference type="PROSITE" id="PS00022">
    <property type="entry name" value="EGF_1"/>
    <property type="match status" value="1"/>
</dbReference>
<proteinExistence type="predicted"/>